<sequence>MPGAKTTGKPSGKPAQQVLFSEALHHNKPASSPAQSPVMPGTEQVTTMDRILQEITAVSRRLERMDTAITLFMTETKSMRLEIAAFQSRVTGLEHCMSTIEDHVNTILDKDQELLFLRSKIIDLEDRSRRDNIHLIGFREHAEGTDTFSFLRSVLPKQTDTAFKTTIGVPESTSSGLKENRRNL</sequence>
<dbReference type="Proteomes" id="UP001066276">
    <property type="component" value="Chromosome 5"/>
</dbReference>
<evidence type="ECO:0000313" key="1">
    <source>
        <dbReference type="EMBL" id="KAJ1155885.1"/>
    </source>
</evidence>
<evidence type="ECO:0000313" key="2">
    <source>
        <dbReference type="Proteomes" id="UP001066276"/>
    </source>
</evidence>
<comment type="caution">
    <text evidence="1">The sequence shown here is derived from an EMBL/GenBank/DDBJ whole genome shotgun (WGS) entry which is preliminary data.</text>
</comment>
<protein>
    <submittedName>
        <fullName evidence="1">Uncharacterized protein</fullName>
    </submittedName>
</protein>
<dbReference type="AlphaFoldDB" id="A0AAV7RY60"/>
<reference evidence="1" key="1">
    <citation type="journal article" date="2022" name="bioRxiv">
        <title>Sequencing and chromosome-scale assembly of the giantPleurodeles waltlgenome.</title>
        <authorList>
            <person name="Brown T."/>
            <person name="Elewa A."/>
            <person name="Iarovenko S."/>
            <person name="Subramanian E."/>
            <person name="Araus A.J."/>
            <person name="Petzold A."/>
            <person name="Susuki M."/>
            <person name="Suzuki K.-i.T."/>
            <person name="Hayashi T."/>
            <person name="Toyoda A."/>
            <person name="Oliveira C."/>
            <person name="Osipova E."/>
            <person name="Leigh N.D."/>
            <person name="Simon A."/>
            <person name="Yun M.H."/>
        </authorList>
    </citation>
    <scope>NUCLEOTIDE SEQUENCE</scope>
    <source>
        <strain evidence="1">20211129_DDA</strain>
        <tissue evidence="1">Liver</tissue>
    </source>
</reference>
<organism evidence="1 2">
    <name type="scientific">Pleurodeles waltl</name>
    <name type="common">Iberian ribbed newt</name>
    <dbReference type="NCBI Taxonomy" id="8319"/>
    <lineage>
        <taxon>Eukaryota</taxon>
        <taxon>Metazoa</taxon>
        <taxon>Chordata</taxon>
        <taxon>Craniata</taxon>
        <taxon>Vertebrata</taxon>
        <taxon>Euteleostomi</taxon>
        <taxon>Amphibia</taxon>
        <taxon>Batrachia</taxon>
        <taxon>Caudata</taxon>
        <taxon>Salamandroidea</taxon>
        <taxon>Salamandridae</taxon>
        <taxon>Pleurodelinae</taxon>
        <taxon>Pleurodeles</taxon>
    </lineage>
</organism>
<gene>
    <name evidence="1" type="ORF">NDU88_008610</name>
</gene>
<proteinExistence type="predicted"/>
<dbReference type="EMBL" id="JANPWB010000009">
    <property type="protein sequence ID" value="KAJ1155885.1"/>
    <property type="molecule type" value="Genomic_DNA"/>
</dbReference>
<keyword evidence="2" id="KW-1185">Reference proteome</keyword>
<name>A0AAV7RY60_PLEWA</name>
<accession>A0AAV7RY60</accession>